<reference evidence="3" key="2">
    <citation type="submission" date="2022-03" db="EMBL/GenBank/DDBJ databases">
        <title>Draft title - Genomic analysis of global carrot germplasm unveils the trajectory of domestication and the origin of high carotenoid orange carrot.</title>
        <authorList>
            <person name="Iorizzo M."/>
            <person name="Ellison S."/>
            <person name="Senalik D."/>
            <person name="Macko-Podgorni A."/>
            <person name="Grzebelus D."/>
            <person name="Bostan H."/>
            <person name="Rolling W."/>
            <person name="Curaba J."/>
            <person name="Simon P."/>
        </authorList>
    </citation>
    <scope>NUCLEOTIDE SEQUENCE</scope>
    <source>
        <tissue evidence="3">Leaf</tissue>
    </source>
</reference>
<dbReference type="InterPro" id="IPR032839">
    <property type="entry name" value="RAB3GAP_N"/>
</dbReference>
<evidence type="ECO:0000259" key="1">
    <source>
        <dbReference type="Pfam" id="PF14655"/>
    </source>
</evidence>
<dbReference type="PANTHER" id="PTHR12472">
    <property type="entry name" value="RAB3-GAP REGULATORY DOMAIN"/>
    <property type="match status" value="1"/>
</dbReference>
<dbReference type="EMBL" id="LNRQ01000004">
    <property type="protein sequence ID" value="KZM99482.1"/>
    <property type="molecule type" value="Genomic_DNA"/>
</dbReference>
<evidence type="ECO:0000313" key="2">
    <source>
        <dbReference type="EMBL" id="KZM99482.1"/>
    </source>
</evidence>
<gene>
    <name evidence="2" type="ORF">DCAR_013156</name>
    <name evidence="3" type="ORF">DCAR_0417924</name>
</gene>
<dbReference type="KEGG" id="dcr:108217640"/>
<evidence type="ECO:0000313" key="4">
    <source>
        <dbReference type="Proteomes" id="UP000077755"/>
    </source>
</evidence>
<dbReference type="InterPro" id="IPR026059">
    <property type="entry name" value="Rab3GAP2"/>
</dbReference>
<name>A0A162AD68_DAUCS</name>
<feature type="domain" description="Rab3-GAP regulatory subunit N-terminal" evidence="1">
    <location>
        <begin position="28"/>
        <end position="416"/>
    </location>
</feature>
<dbReference type="Gramene" id="KZM99482">
    <property type="protein sequence ID" value="KZM99482"/>
    <property type="gene ID" value="DCAR_013156"/>
</dbReference>
<sequence>MSRRIHTTDVGSIACDELDELGAGKEGWLVENPNLLAALDTHSIALANRTIVLILQFNGSGSRVKIRPDLSPIEAEYISAIEWLVFDEIRVLALGTSCGYLLIYSLNAQLLHRQIVYPGRILRLRVRGTKRDLKEDTSSEEVCVVLAGVIARFDGSVIQSMLHRRFQETQDQFWDEMSEKSSFEDPENSFGRLPYQLWNVNKYGSCADAAITGIMPPPLMELQSSQRYFCAVTIGNDAVISAFRLSEDRKRSLVGSILSKVVPATFSTIASLSSMFWRSEPKSVKKSEPKPQPFAQAFPLTCLKDSPRKGEKLTLSPSGTLAAITDSLGRILLMDTQALVVVRLWKGYRDASCLFVEMLVNKNMGASSSAYHGNVKSDYCLCLAIHAPRKGIVEVWQMRTGHRLLTLTCSKGSKLLQPTYRFDSSNGSSSSYAPLEAFFLNGDSGQLSVLNSSLK</sequence>
<evidence type="ECO:0000313" key="3">
    <source>
        <dbReference type="EMBL" id="WOG98580.1"/>
    </source>
</evidence>
<dbReference type="Proteomes" id="UP000077755">
    <property type="component" value="Chromosome 4"/>
</dbReference>
<accession>A0A162AD68</accession>
<dbReference type="EMBL" id="CP093346">
    <property type="protein sequence ID" value="WOG98580.1"/>
    <property type="molecule type" value="Genomic_DNA"/>
</dbReference>
<organism evidence="2">
    <name type="scientific">Daucus carota subsp. sativus</name>
    <name type="common">Carrot</name>
    <dbReference type="NCBI Taxonomy" id="79200"/>
    <lineage>
        <taxon>Eukaryota</taxon>
        <taxon>Viridiplantae</taxon>
        <taxon>Streptophyta</taxon>
        <taxon>Embryophyta</taxon>
        <taxon>Tracheophyta</taxon>
        <taxon>Spermatophyta</taxon>
        <taxon>Magnoliopsida</taxon>
        <taxon>eudicotyledons</taxon>
        <taxon>Gunneridae</taxon>
        <taxon>Pentapetalae</taxon>
        <taxon>asterids</taxon>
        <taxon>campanulids</taxon>
        <taxon>Apiales</taxon>
        <taxon>Apiaceae</taxon>
        <taxon>Apioideae</taxon>
        <taxon>Scandiceae</taxon>
        <taxon>Daucinae</taxon>
        <taxon>Daucus</taxon>
        <taxon>Daucus sect. Daucus</taxon>
    </lineage>
</organism>
<dbReference type="STRING" id="79200.A0A162AD68"/>
<dbReference type="OrthoDB" id="360390at2759"/>
<dbReference type="AlphaFoldDB" id="A0A162AD68"/>
<proteinExistence type="predicted"/>
<dbReference type="Pfam" id="PF14655">
    <property type="entry name" value="RAB3GAP2_N"/>
    <property type="match status" value="1"/>
</dbReference>
<reference evidence="2" key="1">
    <citation type="journal article" date="2016" name="Nat. Genet.">
        <title>A high-quality carrot genome assembly provides new insights into carotenoid accumulation and asterid genome evolution.</title>
        <authorList>
            <person name="Iorizzo M."/>
            <person name="Ellison S."/>
            <person name="Senalik D."/>
            <person name="Zeng P."/>
            <person name="Satapoomin P."/>
            <person name="Huang J."/>
            <person name="Bowman M."/>
            <person name="Iovene M."/>
            <person name="Sanseverino W."/>
            <person name="Cavagnaro P."/>
            <person name="Yildiz M."/>
            <person name="Macko-Podgorni A."/>
            <person name="Moranska E."/>
            <person name="Grzebelus E."/>
            <person name="Grzebelus D."/>
            <person name="Ashrafi H."/>
            <person name="Zheng Z."/>
            <person name="Cheng S."/>
            <person name="Spooner D."/>
            <person name="Van Deynze A."/>
            <person name="Simon P."/>
        </authorList>
    </citation>
    <scope>NUCLEOTIDE SEQUENCE [LARGE SCALE GENOMIC DNA]</scope>
    <source>
        <tissue evidence="2">Leaf</tissue>
    </source>
</reference>
<protein>
    <recommendedName>
        <fullName evidence="1">Rab3-GAP regulatory subunit N-terminal domain-containing protein</fullName>
    </recommendedName>
</protein>
<dbReference type="OMA" id="QKPQPFA"/>
<dbReference type="PANTHER" id="PTHR12472:SF0">
    <property type="entry name" value="RAB3 GTPASE-ACTIVATING PROTEIN NON-CATALYTIC SUBUNIT"/>
    <property type="match status" value="1"/>
</dbReference>
<keyword evidence="4" id="KW-1185">Reference proteome</keyword>